<dbReference type="AlphaFoldDB" id="A0A4C1U252"/>
<keyword evidence="3" id="KW-1185">Reference proteome</keyword>
<proteinExistence type="predicted"/>
<name>A0A4C1U252_EUMVA</name>
<reference evidence="2 3" key="1">
    <citation type="journal article" date="2019" name="Commun. Biol.">
        <title>The bagworm genome reveals a unique fibroin gene that provides high tensile strength.</title>
        <authorList>
            <person name="Kono N."/>
            <person name="Nakamura H."/>
            <person name="Ohtoshi R."/>
            <person name="Tomita M."/>
            <person name="Numata K."/>
            <person name="Arakawa K."/>
        </authorList>
    </citation>
    <scope>NUCLEOTIDE SEQUENCE [LARGE SCALE GENOMIC DNA]</scope>
</reference>
<sequence>MTTCAPRRGATSEMSMRYLCRFRPTPAQAAGNGKTPVISNIARRRLNVNISETRAVTFARQGLGFRAHSHTGADLAAVQKWADLTGETTGTPHTLTKCEREVVAFAVGFSPRTESAGGPLTPFNSSRPSSSDILFFPKRLATLCNFFVLARTDGRLKRDLSSELAPLRKTLEGSQEQFPVDGICIVPLVTSWYRVVNKYGSEVVHLCFLEDSDITDEEMETDEDDSDIRSEDFSDAFDEN</sequence>
<evidence type="ECO:0000313" key="3">
    <source>
        <dbReference type="Proteomes" id="UP000299102"/>
    </source>
</evidence>
<protein>
    <submittedName>
        <fullName evidence="2">Uncharacterized protein</fullName>
    </submittedName>
</protein>
<dbReference type="EMBL" id="BGZK01000117">
    <property type="protein sequence ID" value="GBP20340.1"/>
    <property type="molecule type" value="Genomic_DNA"/>
</dbReference>
<feature type="region of interest" description="Disordered" evidence="1">
    <location>
        <begin position="216"/>
        <end position="240"/>
    </location>
</feature>
<feature type="compositionally biased region" description="Acidic residues" evidence="1">
    <location>
        <begin position="216"/>
        <end position="226"/>
    </location>
</feature>
<evidence type="ECO:0000313" key="2">
    <source>
        <dbReference type="EMBL" id="GBP20340.1"/>
    </source>
</evidence>
<dbReference type="Proteomes" id="UP000299102">
    <property type="component" value="Unassembled WGS sequence"/>
</dbReference>
<evidence type="ECO:0000256" key="1">
    <source>
        <dbReference type="SAM" id="MobiDB-lite"/>
    </source>
</evidence>
<organism evidence="2 3">
    <name type="scientific">Eumeta variegata</name>
    <name type="common">Bagworm moth</name>
    <name type="synonym">Eumeta japonica</name>
    <dbReference type="NCBI Taxonomy" id="151549"/>
    <lineage>
        <taxon>Eukaryota</taxon>
        <taxon>Metazoa</taxon>
        <taxon>Ecdysozoa</taxon>
        <taxon>Arthropoda</taxon>
        <taxon>Hexapoda</taxon>
        <taxon>Insecta</taxon>
        <taxon>Pterygota</taxon>
        <taxon>Neoptera</taxon>
        <taxon>Endopterygota</taxon>
        <taxon>Lepidoptera</taxon>
        <taxon>Glossata</taxon>
        <taxon>Ditrysia</taxon>
        <taxon>Tineoidea</taxon>
        <taxon>Psychidae</taxon>
        <taxon>Oiketicinae</taxon>
        <taxon>Eumeta</taxon>
    </lineage>
</organism>
<accession>A0A4C1U252</accession>
<comment type="caution">
    <text evidence="2">The sequence shown here is derived from an EMBL/GenBank/DDBJ whole genome shotgun (WGS) entry which is preliminary data.</text>
</comment>
<gene>
    <name evidence="2" type="ORF">EVAR_10604_1</name>
</gene>